<comment type="subcellular location">
    <subcellularLocation>
        <location evidence="1">Membrane</location>
        <topology evidence="1">Multi-pass membrane protein</topology>
    </subcellularLocation>
</comment>
<dbReference type="AlphaFoldDB" id="A0A3S9Q0A4"/>
<gene>
    <name evidence="7" type="ORF">EJ997_12755</name>
</gene>
<organism evidence="7 8">
    <name type="scientific">Flaviflexus ciconiae</name>
    <dbReference type="NCBI Taxonomy" id="2496867"/>
    <lineage>
        <taxon>Bacteria</taxon>
        <taxon>Bacillati</taxon>
        <taxon>Actinomycetota</taxon>
        <taxon>Actinomycetes</taxon>
        <taxon>Actinomycetales</taxon>
        <taxon>Actinomycetaceae</taxon>
        <taxon>Flaviflexus</taxon>
    </lineage>
</organism>
<dbReference type="PANTHER" id="PTHR31885:SF6">
    <property type="entry name" value="GH04784P"/>
    <property type="match status" value="1"/>
</dbReference>
<evidence type="ECO:0000256" key="1">
    <source>
        <dbReference type="ARBA" id="ARBA00004141"/>
    </source>
</evidence>
<feature type="transmembrane region" description="Helical" evidence="6">
    <location>
        <begin position="158"/>
        <end position="176"/>
    </location>
</feature>
<sequence length="238" mass="25149">MVELGAGVDEDFEGRGVPVRIAASAAFMIVVLIHLVGQIFASSSIVTEGSQVLLMPVLAAVLWTGTTSPRGRLVVMAFVALFFSWVGDTLPRFLDGETGFAAMIAGFLIAQVFYVVAFWPYRHQSILRQPLLVIPYAVAAAVLVAICFDGAGELAVPVILYALVIAAMAVLATGLGPVATMGGIIFIISDALIALRAFAGFELPGHSFWVMLTYILGQSLLISAVEAKVAVEPNPSPR</sequence>
<feature type="transmembrane region" description="Helical" evidence="6">
    <location>
        <begin position="131"/>
        <end position="152"/>
    </location>
</feature>
<feature type="transmembrane region" description="Helical" evidence="6">
    <location>
        <begin position="73"/>
        <end position="94"/>
    </location>
</feature>
<evidence type="ECO:0000313" key="8">
    <source>
        <dbReference type="Proteomes" id="UP000280344"/>
    </source>
</evidence>
<keyword evidence="8" id="KW-1185">Reference proteome</keyword>
<dbReference type="GO" id="GO:0016020">
    <property type="term" value="C:membrane"/>
    <property type="evidence" value="ECO:0007669"/>
    <property type="project" value="UniProtKB-SubCell"/>
</dbReference>
<reference evidence="7 8" key="1">
    <citation type="submission" date="2018-12" db="EMBL/GenBank/DDBJ databases">
        <title>Complete genome sequence of Flaviflexus sp. H23T48.</title>
        <authorList>
            <person name="Bae J.-W."/>
            <person name="Lee J.-Y."/>
        </authorList>
    </citation>
    <scope>NUCLEOTIDE SEQUENCE [LARGE SCALE GENOMIC DNA]</scope>
    <source>
        <strain evidence="7 8">H23T48</strain>
    </source>
</reference>
<feature type="transmembrane region" description="Helical" evidence="6">
    <location>
        <begin position="49"/>
        <end position="66"/>
    </location>
</feature>
<dbReference type="Proteomes" id="UP000280344">
    <property type="component" value="Chromosome"/>
</dbReference>
<dbReference type="InterPro" id="IPR012506">
    <property type="entry name" value="TMEM86B-like"/>
</dbReference>
<dbReference type="Pfam" id="PF07947">
    <property type="entry name" value="YhhN"/>
    <property type="match status" value="1"/>
</dbReference>
<feature type="transmembrane region" description="Helical" evidence="6">
    <location>
        <begin position="100"/>
        <end position="119"/>
    </location>
</feature>
<name>A0A3S9Q0A4_9ACTO</name>
<dbReference type="GO" id="GO:0016787">
    <property type="term" value="F:hydrolase activity"/>
    <property type="evidence" value="ECO:0007669"/>
    <property type="project" value="TreeGrafter"/>
</dbReference>
<dbReference type="KEGG" id="flh:EJ997_12755"/>
<keyword evidence="5 6" id="KW-0472">Membrane</keyword>
<evidence type="ECO:0000256" key="4">
    <source>
        <dbReference type="ARBA" id="ARBA00022989"/>
    </source>
</evidence>
<evidence type="ECO:0000256" key="3">
    <source>
        <dbReference type="ARBA" id="ARBA00022692"/>
    </source>
</evidence>
<dbReference type="OrthoDB" id="4227931at2"/>
<evidence type="ECO:0000313" key="7">
    <source>
        <dbReference type="EMBL" id="AZQ78073.1"/>
    </source>
</evidence>
<evidence type="ECO:0000256" key="2">
    <source>
        <dbReference type="ARBA" id="ARBA00007375"/>
    </source>
</evidence>
<feature type="transmembrane region" description="Helical" evidence="6">
    <location>
        <begin position="21"/>
        <end position="43"/>
    </location>
</feature>
<dbReference type="EMBL" id="CP034593">
    <property type="protein sequence ID" value="AZQ78073.1"/>
    <property type="molecule type" value="Genomic_DNA"/>
</dbReference>
<proteinExistence type="inferred from homology"/>
<accession>A0A3S9Q0A4</accession>
<evidence type="ECO:0000256" key="6">
    <source>
        <dbReference type="SAM" id="Phobius"/>
    </source>
</evidence>
<keyword evidence="3 6" id="KW-0812">Transmembrane</keyword>
<evidence type="ECO:0000256" key="5">
    <source>
        <dbReference type="ARBA" id="ARBA00023136"/>
    </source>
</evidence>
<comment type="similarity">
    <text evidence="2">Belongs to the TMEM86 family.</text>
</comment>
<keyword evidence="4 6" id="KW-1133">Transmembrane helix</keyword>
<dbReference type="PANTHER" id="PTHR31885">
    <property type="entry name" value="GH04784P"/>
    <property type="match status" value="1"/>
</dbReference>
<protein>
    <submittedName>
        <fullName evidence="7">Lysoplasmalogenase</fullName>
    </submittedName>
</protein>